<dbReference type="EMBL" id="PFFQ01000006">
    <property type="protein sequence ID" value="PIW18945.1"/>
    <property type="molecule type" value="Genomic_DNA"/>
</dbReference>
<evidence type="ECO:0000313" key="1">
    <source>
        <dbReference type="EMBL" id="PIW18945.1"/>
    </source>
</evidence>
<evidence type="ECO:0000313" key="2">
    <source>
        <dbReference type="Proteomes" id="UP000231019"/>
    </source>
</evidence>
<dbReference type="AlphaFoldDB" id="A0A2M7G9X8"/>
<comment type="caution">
    <text evidence="1">The sequence shown here is derived from an EMBL/GenBank/DDBJ whole genome shotgun (WGS) entry which is preliminary data.</text>
</comment>
<organism evidence="1 2">
    <name type="scientific">bacterium (Candidatus Blackallbacteria) CG17_big_fil_post_rev_8_21_14_2_50_48_46</name>
    <dbReference type="NCBI Taxonomy" id="2014261"/>
    <lineage>
        <taxon>Bacteria</taxon>
        <taxon>Candidatus Blackallbacteria</taxon>
    </lineage>
</organism>
<evidence type="ECO:0008006" key="3">
    <source>
        <dbReference type="Google" id="ProtNLM"/>
    </source>
</evidence>
<protein>
    <recommendedName>
        <fullName evidence="3">Transposase</fullName>
    </recommendedName>
</protein>
<dbReference type="Proteomes" id="UP000231019">
    <property type="component" value="Unassembled WGS sequence"/>
</dbReference>
<sequence length="298" mass="34345">MSKSRIHWDHYFSQWLAHALPRHDLVVEEKPQFSQLPLEADILIIAASQAKSAWQNHPLWRYLSPYTVIEFKSVSDPFRGHDLETLSAYVALTHRQHQLGLQTQVGGWLIVSHLNKALRQRLQNYGLVLQNIFPGFWQAETTFFPLAVVEYDQLPNMPDYFELKTFMRGGKDLQETLRMGLQQLEGSNLQNEYLTIISAIHKQEAEAVIQLLESEKENVAWVVEQLLERSPDLGEKIPFIQAQKSSGWLNGKQEGRREGLRETARQMLKKGFELNLVAELTGLSLDQIEQLKTETLES</sequence>
<accession>A0A2M7G9X8</accession>
<name>A0A2M7G9X8_9BACT</name>
<gene>
    <name evidence="1" type="ORF">COW36_02210</name>
</gene>
<proteinExistence type="predicted"/>
<reference evidence="1 2" key="1">
    <citation type="submission" date="2017-09" db="EMBL/GenBank/DDBJ databases">
        <title>Depth-based differentiation of microbial function through sediment-hosted aquifers and enrichment of novel symbionts in the deep terrestrial subsurface.</title>
        <authorList>
            <person name="Probst A.J."/>
            <person name="Ladd B."/>
            <person name="Jarett J.K."/>
            <person name="Geller-Mcgrath D.E."/>
            <person name="Sieber C.M."/>
            <person name="Emerson J.B."/>
            <person name="Anantharaman K."/>
            <person name="Thomas B.C."/>
            <person name="Malmstrom R."/>
            <person name="Stieglmeier M."/>
            <person name="Klingl A."/>
            <person name="Woyke T."/>
            <person name="Ryan C.M."/>
            <person name="Banfield J.F."/>
        </authorList>
    </citation>
    <scope>NUCLEOTIDE SEQUENCE [LARGE SCALE GENOMIC DNA]</scope>
    <source>
        <strain evidence="1">CG17_big_fil_post_rev_8_21_14_2_50_48_46</strain>
    </source>
</reference>